<reference evidence="1" key="1">
    <citation type="journal article" date="2021" name="Environ. Microbiol.">
        <title>Gene family expansions and transcriptome signatures uncover fungal adaptations to wood decay.</title>
        <authorList>
            <person name="Hage H."/>
            <person name="Miyauchi S."/>
            <person name="Viragh M."/>
            <person name="Drula E."/>
            <person name="Min B."/>
            <person name="Chaduli D."/>
            <person name="Navarro D."/>
            <person name="Favel A."/>
            <person name="Norest M."/>
            <person name="Lesage-Meessen L."/>
            <person name="Balint B."/>
            <person name="Merenyi Z."/>
            <person name="de Eugenio L."/>
            <person name="Morin E."/>
            <person name="Martinez A.T."/>
            <person name="Baldrian P."/>
            <person name="Stursova M."/>
            <person name="Martinez M.J."/>
            <person name="Novotny C."/>
            <person name="Magnuson J.K."/>
            <person name="Spatafora J.W."/>
            <person name="Maurice S."/>
            <person name="Pangilinan J."/>
            <person name="Andreopoulos W."/>
            <person name="LaButti K."/>
            <person name="Hundley H."/>
            <person name="Na H."/>
            <person name="Kuo A."/>
            <person name="Barry K."/>
            <person name="Lipzen A."/>
            <person name="Henrissat B."/>
            <person name="Riley R."/>
            <person name="Ahrendt S."/>
            <person name="Nagy L.G."/>
            <person name="Grigoriev I.V."/>
            <person name="Martin F."/>
            <person name="Rosso M.N."/>
        </authorList>
    </citation>
    <scope>NUCLEOTIDE SEQUENCE</scope>
    <source>
        <strain evidence="1">CBS 384.51</strain>
    </source>
</reference>
<sequence length="135" mass="15529">MGLRIGDILNNPDIFNMDDGHSILDLPEEDYGESVQFRINWPGYDEWTFTSYVADNNSLWGQARARAGTKRQLAVTLAAAVQIFHEESLGRTYRPDNVGGAMIWHMSLHYFPHLVLRQLRYCSPRCWEIEVLCAP</sequence>
<evidence type="ECO:0000313" key="1">
    <source>
        <dbReference type="EMBL" id="KAI0083923.1"/>
    </source>
</evidence>
<name>A0ACB8TPE3_9APHY</name>
<gene>
    <name evidence="1" type="ORF">BDY19DRAFT_603398</name>
</gene>
<dbReference type="EMBL" id="MU274950">
    <property type="protein sequence ID" value="KAI0083923.1"/>
    <property type="molecule type" value="Genomic_DNA"/>
</dbReference>
<accession>A0ACB8TPE3</accession>
<proteinExistence type="predicted"/>
<organism evidence="1 2">
    <name type="scientific">Irpex rosettiformis</name>
    <dbReference type="NCBI Taxonomy" id="378272"/>
    <lineage>
        <taxon>Eukaryota</taxon>
        <taxon>Fungi</taxon>
        <taxon>Dikarya</taxon>
        <taxon>Basidiomycota</taxon>
        <taxon>Agaricomycotina</taxon>
        <taxon>Agaricomycetes</taxon>
        <taxon>Polyporales</taxon>
        <taxon>Irpicaceae</taxon>
        <taxon>Irpex</taxon>
    </lineage>
</organism>
<evidence type="ECO:0000313" key="2">
    <source>
        <dbReference type="Proteomes" id="UP001055072"/>
    </source>
</evidence>
<protein>
    <submittedName>
        <fullName evidence="1">Uncharacterized protein</fullName>
    </submittedName>
</protein>
<dbReference type="Proteomes" id="UP001055072">
    <property type="component" value="Unassembled WGS sequence"/>
</dbReference>
<comment type="caution">
    <text evidence="1">The sequence shown here is derived from an EMBL/GenBank/DDBJ whole genome shotgun (WGS) entry which is preliminary data.</text>
</comment>
<keyword evidence="2" id="KW-1185">Reference proteome</keyword>